<accession>A0A453LJX9</accession>
<proteinExistence type="predicted"/>
<reference evidence="3" key="1">
    <citation type="journal article" date="2014" name="Science">
        <title>Ancient hybridizations among the ancestral genomes of bread wheat.</title>
        <authorList>
            <consortium name="International Wheat Genome Sequencing Consortium,"/>
            <person name="Marcussen T."/>
            <person name="Sandve S.R."/>
            <person name="Heier L."/>
            <person name="Spannagl M."/>
            <person name="Pfeifer M."/>
            <person name="Jakobsen K.S."/>
            <person name="Wulff B.B."/>
            <person name="Steuernagel B."/>
            <person name="Mayer K.F."/>
            <person name="Olsen O.A."/>
        </authorList>
    </citation>
    <scope>NUCLEOTIDE SEQUENCE [LARGE SCALE GENOMIC DNA]</scope>
    <source>
        <strain evidence="3">cv. AL8/78</strain>
    </source>
</reference>
<dbReference type="Proteomes" id="UP000015105">
    <property type="component" value="Chromosome 5D"/>
</dbReference>
<reference evidence="2" key="3">
    <citation type="journal article" date="2017" name="Nature">
        <title>Genome sequence of the progenitor of the wheat D genome Aegilops tauschii.</title>
        <authorList>
            <person name="Luo M.C."/>
            <person name="Gu Y.Q."/>
            <person name="Puiu D."/>
            <person name="Wang H."/>
            <person name="Twardziok S.O."/>
            <person name="Deal K.R."/>
            <person name="Huo N."/>
            <person name="Zhu T."/>
            <person name="Wang L."/>
            <person name="Wang Y."/>
            <person name="McGuire P.E."/>
            <person name="Liu S."/>
            <person name="Long H."/>
            <person name="Ramasamy R.K."/>
            <person name="Rodriguez J.C."/>
            <person name="Van S.L."/>
            <person name="Yuan L."/>
            <person name="Wang Z."/>
            <person name="Xia Z."/>
            <person name="Xiao L."/>
            <person name="Anderson O.D."/>
            <person name="Ouyang S."/>
            <person name="Liang Y."/>
            <person name="Zimin A.V."/>
            <person name="Pertea G."/>
            <person name="Qi P."/>
            <person name="Bennetzen J.L."/>
            <person name="Dai X."/>
            <person name="Dawson M.W."/>
            <person name="Muller H.G."/>
            <person name="Kugler K."/>
            <person name="Rivarola-Duarte L."/>
            <person name="Spannagl M."/>
            <person name="Mayer K.F.X."/>
            <person name="Lu F.H."/>
            <person name="Bevan M.W."/>
            <person name="Leroy P."/>
            <person name="Li P."/>
            <person name="You F.M."/>
            <person name="Sun Q."/>
            <person name="Liu Z."/>
            <person name="Lyons E."/>
            <person name="Wicker T."/>
            <person name="Salzberg S.L."/>
            <person name="Devos K.M."/>
            <person name="Dvorak J."/>
        </authorList>
    </citation>
    <scope>NUCLEOTIDE SEQUENCE [LARGE SCALE GENOMIC DNA]</scope>
    <source>
        <strain evidence="2">cv. AL8/78</strain>
    </source>
</reference>
<dbReference type="Gramene" id="AET5Gv20805600.1">
    <property type="protein sequence ID" value="AET5Gv20805600.1"/>
    <property type="gene ID" value="AET5Gv20805600"/>
</dbReference>
<reference evidence="2" key="5">
    <citation type="journal article" date="2021" name="G3 (Bethesda)">
        <title>Aegilops tauschii genome assembly Aet v5.0 features greater sequence contiguity and improved annotation.</title>
        <authorList>
            <person name="Wang L."/>
            <person name="Zhu T."/>
            <person name="Rodriguez J.C."/>
            <person name="Deal K.R."/>
            <person name="Dubcovsky J."/>
            <person name="McGuire P.E."/>
            <person name="Lux T."/>
            <person name="Spannagl M."/>
            <person name="Mayer K.F.X."/>
            <person name="Baldrich P."/>
            <person name="Meyers B.C."/>
            <person name="Huo N."/>
            <person name="Gu Y.Q."/>
            <person name="Zhou H."/>
            <person name="Devos K.M."/>
            <person name="Bennetzen J.L."/>
            <person name="Unver T."/>
            <person name="Budak H."/>
            <person name="Gulick P.J."/>
            <person name="Galiba G."/>
            <person name="Kalapos B."/>
            <person name="Nelson D.R."/>
            <person name="Li P."/>
            <person name="You F.M."/>
            <person name="Luo M.C."/>
            <person name="Dvorak J."/>
        </authorList>
    </citation>
    <scope>NUCLEOTIDE SEQUENCE [LARGE SCALE GENOMIC DNA]</scope>
    <source>
        <strain evidence="2">cv. AL8/78</strain>
    </source>
</reference>
<protein>
    <submittedName>
        <fullName evidence="2">Uncharacterized protein</fullName>
    </submittedName>
</protein>
<name>A0A453LJX9_AEGTS</name>
<dbReference type="EnsemblPlants" id="AET5Gv20805600.1">
    <property type="protein sequence ID" value="AET5Gv20805600.1"/>
    <property type="gene ID" value="AET5Gv20805600"/>
</dbReference>
<keyword evidence="1" id="KW-1133">Transmembrane helix</keyword>
<reference evidence="2" key="4">
    <citation type="submission" date="2019-03" db="UniProtKB">
        <authorList>
            <consortium name="EnsemblPlants"/>
        </authorList>
    </citation>
    <scope>IDENTIFICATION</scope>
</reference>
<keyword evidence="1" id="KW-0472">Membrane</keyword>
<keyword evidence="1" id="KW-0812">Transmembrane</keyword>
<sequence length="80" mass="9019">MSYRPTASVLITAFFDILLLVACGRLQGVVTCLYLVNPICDMHSPSLICSVQSVCCELFSLIIYWIKNYFQQLGIALRLK</sequence>
<evidence type="ECO:0000313" key="3">
    <source>
        <dbReference type="Proteomes" id="UP000015105"/>
    </source>
</evidence>
<organism evidence="2 3">
    <name type="scientific">Aegilops tauschii subsp. strangulata</name>
    <name type="common">Goatgrass</name>
    <dbReference type="NCBI Taxonomy" id="200361"/>
    <lineage>
        <taxon>Eukaryota</taxon>
        <taxon>Viridiplantae</taxon>
        <taxon>Streptophyta</taxon>
        <taxon>Embryophyta</taxon>
        <taxon>Tracheophyta</taxon>
        <taxon>Spermatophyta</taxon>
        <taxon>Magnoliopsida</taxon>
        <taxon>Liliopsida</taxon>
        <taxon>Poales</taxon>
        <taxon>Poaceae</taxon>
        <taxon>BOP clade</taxon>
        <taxon>Pooideae</taxon>
        <taxon>Triticodae</taxon>
        <taxon>Triticeae</taxon>
        <taxon>Triticinae</taxon>
        <taxon>Aegilops</taxon>
    </lineage>
</organism>
<keyword evidence="3" id="KW-1185">Reference proteome</keyword>
<evidence type="ECO:0000313" key="2">
    <source>
        <dbReference type="EnsemblPlants" id="AET5Gv20805600.1"/>
    </source>
</evidence>
<feature type="transmembrane region" description="Helical" evidence="1">
    <location>
        <begin position="44"/>
        <end position="66"/>
    </location>
</feature>
<reference evidence="3" key="2">
    <citation type="journal article" date="2017" name="Nat. Plants">
        <title>The Aegilops tauschii genome reveals multiple impacts of transposons.</title>
        <authorList>
            <person name="Zhao G."/>
            <person name="Zou C."/>
            <person name="Li K."/>
            <person name="Wang K."/>
            <person name="Li T."/>
            <person name="Gao L."/>
            <person name="Zhang X."/>
            <person name="Wang H."/>
            <person name="Yang Z."/>
            <person name="Liu X."/>
            <person name="Jiang W."/>
            <person name="Mao L."/>
            <person name="Kong X."/>
            <person name="Jiao Y."/>
            <person name="Jia J."/>
        </authorList>
    </citation>
    <scope>NUCLEOTIDE SEQUENCE [LARGE SCALE GENOMIC DNA]</scope>
    <source>
        <strain evidence="3">cv. AL8/78</strain>
    </source>
</reference>
<evidence type="ECO:0000256" key="1">
    <source>
        <dbReference type="SAM" id="Phobius"/>
    </source>
</evidence>
<dbReference type="AlphaFoldDB" id="A0A453LJX9"/>